<gene>
    <name evidence="7" type="ORF">GA0070621_1853</name>
</gene>
<evidence type="ECO:0000256" key="3">
    <source>
        <dbReference type="ARBA" id="ARBA00023295"/>
    </source>
</evidence>
<dbReference type="PANTHER" id="PTHR40079">
    <property type="entry name" value="MANNAN ENDO-1,4-BETA-MANNOSIDASE E-RELATED"/>
    <property type="match status" value="1"/>
</dbReference>
<dbReference type="RefSeq" id="WP_157739906.1">
    <property type="nucleotide sequence ID" value="NZ_LT594324.1"/>
</dbReference>
<dbReference type="PATRIC" id="fig|299146.4.peg.1912"/>
<sequence>MAAKRGMLALALAVVLPIAGLTGCASDKATPGASSAAAAKAAPARVFGVATDPWKVDDWAAAVGENPTMVMEFEAWSRDRTIDNHFEELRRNGVQTFMLTWEPWTTVSAAEGKEAQYAEQPEFSNAAIAAGKKDAYIRAFAESIAKSGLRVYVRFGHEMNGDWYPWSRDPANYVAAWRRMVDIFREAGADNARFVFSVNPSLFEPLATWEATVRRYWPGDEYVDLLGSTMINFGGKKEYTVGEFVERFERARQLFGKKLIITEMNTAAQGRVKWLVDLRTWLATTGASWVEGVVLSQAESRGAAQLGNKVGNLSWNVTTDPETQPVIRGIIKDCQAAPAA</sequence>
<keyword evidence="5" id="KW-0732">Signal</keyword>
<dbReference type="InterPro" id="IPR017853">
    <property type="entry name" value="GH"/>
</dbReference>
<evidence type="ECO:0000313" key="8">
    <source>
        <dbReference type="Proteomes" id="UP000198765"/>
    </source>
</evidence>
<accession>A0A1A8ZIJ5</accession>
<dbReference type="GO" id="GO:0006080">
    <property type="term" value="P:substituted mannan metabolic process"/>
    <property type="evidence" value="ECO:0007669"/>
    <property type="project" value="InterPro"/>
</dbReference>
<protein>
    <submittedName>
        <fullName evidence="7">Glycosyl hydrolase family 26</fullName>
    </submittedName>
</protein>
<name>A0A1A8ZIJ5_9ACTN</name>
<dbReference type="SUPFAM" id="SSF51445">
    <property type="entry name" value="(Trans)glycosidases"/>
    <property type="match status" value="1"/>
</dbReference>
<proteinExistence type="inferred from homology"/>
<dbReference type="InterPro" id="IPR000805">
    <property type="entry name" value="Glyco_hydro_26"/>
</dbReference>
<dbReference type="Pfam" id="PF02156">
    <property type="entry name" value="Glyco_hydro_26"/>
    <property type="match status" value="1"/>
</dbReference>
<evidence type="ECO:0000313" key="7">
    <source>
        <dbReference type="EMBL" id="SBT43662.1"/>
    </source>
</evidence>
<dbReference type="Proteomes" id="UP000198765">
    <property type="component" value="Chromosome I"/>
</dbReference>
<dbReference type="Gene3D" id="3.20.20.80">
    <property type="entry name" value="Glycosidases"/>
    <property type="match status" value="1"/>
</dbReference>
<keyword evidence="8" id="KW-1185">Reference proteome</keyword>
<evidence type="ECO:0000256" key="4">
    <source>
        <dbReference type="PROSITE-ProRule" id="PRU01100"/>
    </source>
</evidence>
<comment type="similarity">
    <text evidence="1 4">Belongs to the glycosyl hydrolase 26 family.</text>
</comment>
<feature type="domain" description="GH26" evidence="6">
    <location>
        <begin position="9"/>
        <end position="320"/>
    </location>
</feature>
<feature type="active site" description="Proton donor" evidence="4">
    <location>
        <position position="158"/>
    </location>
</feature>
<dbReference type="PROSITE" id="PS51764">
    <property type="entry name" value="GH26"/>
    <property type="match status" value="1"/>
</dbReference>
<dbReference type="AlphaFoldDB" id="A0A1A8ZIJ5"/>
<dbReference type="OrthoDB" id="9816550at2"/>
<evidence type="ECO:0000256" key="5">
    <source>
        <dbReference type="SAM" id="SignalP"/>
    </source>
</evidence>
<reference evidence="7 8" key="1">
    <citation type="submission" date="2016-06" db="EMBL/GenBank/DDBJ databases">
        <authorList>
            <person name="Kjaerup R.B."/>
            <person name="Dalgaard T.S."/>
            <person name="Juul-Madsen H.R."/>
        </authorList>
    </citation>
    <scope>NUCLEOTIDE SEQUENCE [LARGE SCALE GENOMIC DNA]</scope>
    <source>
        <strain evidence="7 8">DSM 45248</strain>
    </source>
</reference>
<organism evidence="7 8">
    <name type="scientific">Micromonospora narathiwatensis</name>
    <dbReference type="NCBI Taxonomy" id="299146"/>
    <lineage>
        <taxon>Bacteria</taxon>
        <taxon>Bacillati</taxon>
        <taxon>Actinomycetota</taxon>
        <taxon>Actinomycetes</taxon>
        <taxon>Micromonosporales</taxon>
        <taxon>Micromonosporaceae</taxon>
        <taxon>Micromonospora</taxon>
    </lineage>
</organism>
<feature type="signal peptide" evidence="5">
    <location>
        <begin position="1"/>
        <end position="25"/>
    </location>
</feature>
<dbReference type="InterPro" id="IPR022790">
    <property type="entry name" value="GH26_dom"/>
</dbReference>
<dbReference type="EMBL" id="LT594324">
    <property type="protein sequence ID" value="SBT43662.1"/>
    <property type="molecule type" value="Genomic_DNA"/>
</dbReference>
<evidence type="ECO:0000256" key="1">
    <source>
        <dbReference type="ARBA" id="ARBA00007754"/>
    </source>
</evidence>
<evidence type="ECO:0000259" key="6">
    <source>
        <dbReference type="PROSITE" id="PS51764"/>
    </source>
</evidence>
<dbReference type="GO" id="GO:0016985">
    <property type="term" value="F:mannan endo-1,4-beta-mannosidase activity"/>
    <property type="evidence" value="ECO:0007669"/>
    <property type="project" value="InterPro"/>
</dbReference>
<keyword evidence="2 4" id="KW-0378">Hydrolase</keyword>
<evidence type="ECO:0000256" key="2">
    <source>
        <dbReference type="ARBA" id="ARBA00022801"/>
    </source>
</evidence>
<dbReference type="PANTHER" id="PTHR40079:SF4">
    <property type="entry name" value="GH26 DOMAIN-CONTAINING PROTEIN-RELATED"/>
    <property type="match status" value="1"/>
</dbReference>
<feature type="active site" description="Nucleophile" evidence="4">
    <location>
        <position position="263"/>
    </location>
</feature>
<dbReference type="PROSITE" id="PS51257">
    <property type="entry name" value="PROKAR_LIPOPROTEIN"/>
    <property type="match status" value="1"/>
</dbReference>
<keyword evidence="3 4" id="KW-0326">Glycosidase</keyword>
<feature type="chain" id="PRO_5008382701" evidence="5">
    <location>
        <begin position="26"/>
        <end position="340"/>
    </location>
</feature>